<feature type="domain" description="Multidrug resistance protein MdtA-like beta-barrel" evidence="8">
    <location>
        <begin position="210"/>
        <end position="297"/>
    </location>
</feature>
<dbReference type="GO" id="GO:0022857">
    <property type="term" value="F:transmembrane transporter activity"/>
    <property type="evidence" value="ECO:0007669"/>
    <property type="project" value="InterPro"/>
</dbReference>
<keyword evidence="11" id="KW-1185">Reference proteome</keyword>
<dbReference type="OrthoDB" id="9816569at2"/>
<comment type="subcellular location">
    <subcellularLocation>
        <location evidence="1">Cell envelope</location>
    </subcellularLocation>
</comment>
<sequence>MTQRLPHPGRTLRALALCLLSASPLHAQQGAGDRPPPAVTVVTMEPQQVVLTTTLPGRVVASAEAEVRPQVAGIITERLFEEGGRVETGDPLYRIDPATYDAAVASAEASVAQAQAELDRAQKNAARIDELRERQVVSVQNADEADAELASARANLQAAQAQLASAQIEQDRTTIRARLSGEIGRSFTSQGALVTASQAEPLAVIRNIDPVYVDVTQSSADLLEWRRNKGPGQMRVKDPVVSLVLADGTLFDQTGTLTAAEPHVDEQTGVITLRMTFDNPDKLLLPGMYVQVEMPTDTLDGAFLVPQEGVSRDRRGQATAMVVNADNIVEQHELSVVKDRGGEWIVDGGIADGDRVIVAGLQKVAPGAPVTPEERAPANPVPADERAEAVTD</sequence>
<feature type="compositionally biased region" description="Basic and acidic residues" evidence="4">
    <location>
        <begin position="383"/>
        <end position="392"/>
    </location>
</feature>
<evidence type="ECO:0000256" key="1">
    <source>
        <dbReference type="ARBA" id="ARBA00004196"/>
    </source>
</evidence>
<dbReference type="InterPro" id="IPR006143">
    <property type="entry name" value="RND_pump_MFP"/>
</dbReference>
<dbReference type="GO" id="GO:0046677">
    <property type="term" value="P:response to antibiotic"/>
    <property type="evidence" value="ECO:0007669"/>
    <property type="project" value="TreeGrafter"/>
</dbReference>
<feature type="domain" description="Multidrug resistance protein MdtA-like C-terminal permuted SH3" evidence="9">
    <location>
        <begin position="302"/>
        <end position="363"/>
    </location>
</feature>
<keyword evidence="3" id="KW-0175">Coiled coil</keyword>
<dbReference type="Pfam" id="PF25967">
    <property type="entry name" value="RND-MFP_C"/>
    <property type="match status" value="1"/>
</dbReference>
<feature type="coiled-coil region" evidence="3">
    <location>
        <begin position="104"/>
        <end position="176"/>
    </location>
</feature>
<feature type="chain" id="PRO_5003858555" evidence="5">
    <location>
        <begin position="28"/>
        <end position="392"/>
    </location>
</feature>
<dbReference type="SUPFAM" id="SSF111369">
    <property type="entry name" value="HlyD-like secretion proteins"/>
    <property type="match status" value="1"/>
</dbReference>
<dbReference type="Proteomes" id="UP000006765">
    <property type="component" value="Unassembled WGS sequence"/>
</dbReference>
<dbReference type="Gene3D" id="2.40.30.170">
    <property type="match status" value="1"/>
</dbReference>
<name>K2HM38_9RHOB</name>
<dbReference type="Gene3D" id="2.40.50.100">
    <property type="match status" value="1"/>
</dbReference>
<feature type="domain" description="Multidrug resistance protein MdtA-like alpha-helical hairpin" evidence="6">
    <location>
        <begin position="104"/>
        <end position="169"/>
    </location>
</feature>
<feature type="region of interest" description="Disordered" evidence="4">
    <location>
        <begin position="366"/>
        <end position="392"/>
    </location>
</feature>
<evidence type="ECO:0000259" key="8">
    <source>
        <dbReference type="Pfam" id="PF25944"/>
    </source>
</evidence>
<evidence type="ECO:0000256" key="4">
    <source>
        <dbReference type="SAM" id="MobiDB-lite"/>
    </source>
</evidence>
<dbReference type="RefSeq" id="WP_007427082.1">
    <property type="nucleotide sequence ID" value="NZ_AMGO01000046.1"/>
</dbReference>
<accession>K2HM38</accession>
<comment type="caution">
    <text evidence="10">The sequence shown here is derived from an EMBL/GenBank/DDBJ whole genome shotgun (WGS) entry which is preliminary data.</text>
</comment>
<dbReference type="InterPro" id="IPR058627">
    <property type="entry name" value="MdtA-like_C"/>
</dbReference>
<dbReference type="PANTHER" id="PTHR30158">
    <property type="entry name" value="ACRA/E-RELATED COMPONENT OF DRUG EFFLUX TRANSPORTER"/>
    <property type="match status" value="1"/>
</dbReference>
<dbReference type="Pfam" id="PF25944">
    <property type="entry name" value="Beta-barrel_RND"/>
    <property type="match status" value="1"/>
</dbReference>
<dbReference type="Gene3D" id="2.40.420.20">
    <property type="match status" value="1"/>
</dbReference>
<evidence type="ECO:0000259" key="9">
    <source>
        <dbReference type="Pfam" id="PF25967"/>
    </source>
</evidence>
<dbReference type="Gene3D" id="1.10.287.470">
    <property type="entry name" value="Helix hairpin bin"/>
    <property type="match status" value="1"/>
</dbReference>
<dbReference type="NCBIfam" id="TIGR01730">
    <property type="entry name" value="RND_mfp"/>
    <property type="match status" value="1"/>
</dbReference>
<protein>
    <submittedName>
        <fullName evidence="10">Cation/multidrug efflux pump, membrane-fusion protein</fullName>
    </submittedName>
</protein>
<evidence type="ECO:0000313" key="11">
    <source>
        <dbReference type="Proteomes" id="UP000006765"/>
    </source>
</evidence>
<dbReference type="GO" id="GO:0005886">
    <property type="term" value="C:plasma membrane"/>
    <property type="evidence" value="ECO:0007669"/>
    <property type="project" value="UniProtKB-SubCell"/>
</dbReference>
<dbReference type="InterPro" id="IPR058625">
    <property type="entry name" value="MdtA-like_BSH"/>
</dbReference>
<dbReference type="PATRIC" id="fig|1231392.3.peg.1940"/>
<evidence type="ECO:0000313" key="10">
    <source>
        <dbReference type="EMBL" id="EKE43949.1"/>
    </source>
</evidence>
<evidence type="ECO:0000256" key="2">
    <source>
        <dbReference type="ARBA" id="ARBA00009477"/>
    </source>
</evidence>
<reference evidence="10 11" key="1">
    <citation type="journal article" date="2012" name="J. Bacteriol.">
        <title>Draft Genome Sequence of Oceaniovalibus guishaninsula JLT2003T.</title>
        <authorList>
            <person name="Tang K."/>
            <person name="Liu K."/>
            <person name="Jiao N."/>
        </authorList>
    </citation>
    <scope>NUCLEOTIDE SEQUENCE [LARGE SCALE GENOMIC DNA]</scope>
    <source>
        <strain evidence="10 11">JLT2003</strain>
    </source>
</reference>
<organism evidence="10 11">
    <name type="scientific">Oceaniovalibus guishaninsula JLT2003</name>
    <dbReference type="NCBI Taxonomy" id="1231392"/>
    <lineage>
        <taxon>Bacteria</taxon>
        <taxon>Pseudomonadati</taxon>
        <taxon>Pseudomonadota</taxon>
        <taxon>Alphaproteobacteria</taxon>
        <taxon>Rhodobacterales</taxon>
        <taxon>Roseobacteraceae</taxon>
        <taxon>Oceaniovalibus</taxon>
    </lineage>
</organism>
<feature type="domain" description="Multidrug resistance protein MdtA-like barrel-sandwich hybrid" evidence="7">
    <location>
        <begin position="64"/>
        <end position="205"/>
    </location>
</feature>
<dbReference type="eggNOG" id="COG0845">
    <property type="taxonomic scope" value="Bacteria"/>
</dbReference>
<evidence type="ECO:0000256" key="3">
    <source>
        <dbReference type="SAM" id="Coils"/>
    </source>
</evidence>
<dbReference type="InterPro" id="IPR058626">
    <property type="entry name" value="MdtA-like_b-barrel"/>
</dbReference>
<keyword evidence="5" id="KW-0732">Signal</keyword>
<evidence type="ECO:0000256" key="5">
    <source>
        <dbReference type="SAM" id="SignalP"/>
    </source>
</evidence>
<evidence type="ECO:0000259" key="6">
    <source>
        <dbReference type="Pfam" id="PF25876"/>
    </source>
</evidence>
<dbReference type="AlphaFoldDB" id="K2HM38"/>
<feature type="signal peptide" evidence="5">
    <location>
        <begin position="1"/>
        <end position="27"/>
    </location>
</feature>
<dbReference type="FunFam" id="2.40.420.20:FF:000001">
    <property type="entry name" value="Efflux RND transporter periplasmic adaptor subunit"/>
    <property type="match status" value="1"/>
</dbReference>
<dbReference type="Pfam" id="PF25917">
    <property type="entry name" value="BSH_RND"/>
    <property type="match status" value="1"/>
</dbReference>
<gene>
    <name evidence="10" type="ORF">OCGS_1930</name>
</gene>
<comment type="similarity">
    <text evidence="2">Belongs to the membrane fusion protein (MFP) (TC 8.A.1) family.</text>
</comment>
<dbReference type="Pfam" id="PF25876">
    <property type="entry name" value="HH_MFP_RND"/>
    <property type="match status" value="1"/>
</dbReference>
<evidence type="ECO:0000259" key="7">
    <source>
        <dbReference type="Pfam" id="PF25917"/>
    </source>
</evidence>
<dbReference type="InterPro" id="IPR058624">
    <property type="entry name" value="MdtA-like_HH"/>
</dbReference>
<proteinExistence type="inferred from homology"/>
<dbReference type="PANTHER" id="PTHR30158:SF3">
    <property type="entry name" value="MULTIDRUG EFFLUX PUMP SUBUNIT ACRA-RELATED"/>
    <property type="match status" value="1"/>
</dbReference>
<dbReference type="STRING" id="1231392.OCGS_1930"/>
<dbReference type="EMBL" id="AMGO01000046">
    <property type="protein sequence ID" value="EKE43949.1"/>
    <property type="molecule type" value="Genomic_DNA"/>
</dbReference>